<protein>
    <submittedName>
        <fullName evidence="6">NAD(P)-dependent oxidoreductase</fullName>
    </submittedName>
</protein>
<feature type="domain" description="3-hydroxyisobutyrate dehydrogenase-like NAD-binding" evidence="5">
    <location>
        <begin position="168"/>
        <end position="288"/>
    </location>
</feature>
<dbReference type="PANTHER" id="PTHR43060">
    <property type="entry name" value="3-HYDROXYISOBUTYRATE DEHYDROGENASE-LIKE 1, MITOCHONDRIAL-RELATED"/>
    <property type="match status" value="1"/>
</dbReference>
<evidence type="ECO:0000259" key="5">
    <source>
        <dbReference type="Pfam" id="PF14833"/>
    </source>
</evidence>
<sequence length="298" mass="30767">MTTPRISLVGVGLMGHGIALNLARKGHALTVLEHPGNQPLDELQALGVATAADVRQLACQCDVLILCVTGSPQVEAVLLGKAGALAALQPGAVVIDCSTAIPSSTERVAAACREAGVHFLDAPMTRTPREAREGRLNLLVGGDEAVLARCLPMLQAFAENVTHTGPVGTGHRMKLLHNYVSLGSVALIAEAAACALDAQVAPEVFVDVLAKGGGAGVALERLRPYLVAHDASALRFAMGNALKDLGYYTTMAHDSQAASRIAEAVHDTLVAAVEQGGADALVPELVRLLARRTAPPAV</sequence>
<organism evidence="6 7">
    <name type="scientific">Melaminivora suipulveris</name>
    <dbReference type="NCBI Taxonomy" id="2109913"/>
    <lineage>
        <taxon>Bacteria</taxon>
        <taxon>Pseudomonadati</taxon>
        <taxon>Pseudomonadota</taxon>
        <taxon>Betaproteobacteria</taxon>
        <taxon>Burkholderiales</taxon>
        <taxon>Comamonadaceae</taxon>
        <taxon>Melaminivora</taxon>
    </lineage>
</organism>
<dbReference type="Gene3D" id="1.10.1040.10">
    <property type="entry name" value="N-(1-d-carboxylethyl)-l-norvaline Dehydrogenase, domain 2"/>
    <property type="match status" value="1"/>
</dbReference>
<evidence type="ECO:0000313" key="6">
    <source>
        <dbReference type="EMBL" id="AVO50823.1"/>
    </source>
</evidence>
<evidence type="ECO:0000256" key="1">
    <source>
        <dbReference type="ARBA" id="ARBA00023002"/>
    </source>
</evidence>
<dbReference type="SUPFAM" id="SSF48179">
    <property type="entry name" value="6-phosphogluconate dehydrogenase C-terminal domain-like"/>
    <property type="match status" value="1"/>
</dbReference>
<dbReference type="Pfam" id="PF14833">
    <property type="entry name" value="NAD_binding_11"/>
    <property type="match status" value="1"/>
</dbReference>
<name>A0A2R3QGC5_9BURK</name>
<dbReference type="KEGG" id="mela:C6568_17510"/>
<dbReference type="Pfam" id="PF03446">
    <property type="entry name" value="NAD_binding_2"/>
    <property type="match status" value="1"/>
</dbReference>
<dbReference type="SUPFAM" id="SSF51735">
    <property type="entry name" value="NAD(P)-binding Rossmann-fold domains"/>
    <property type="match status" value="1"/>
</dbReference>
<dbReference type="InterPro" id="IPR015815">
    <property type="entry name" value="HIBADH-related"/>
</dbReference>
<evidence type="ECO:0000259" key="4">
    <source>
        <dbReference type="Pfam" id="PF03446"/>
    </source>
</evidence>
<gene>
    <name evidence="6" type="ORF">C6568_17510</name>
</gene>
<dbReference type="InterPro" id="IPR013328">
    <property type="entry name" value="6PGD_dom2"/>
</dbReference>
<keyword evidence="7" id="KW-1185">Reference proteome</keyword>
<keyword evidence="2" id="KW-0520">NAD</keyword>
<dbReference type="InterPro" id="IPR029154">
    <property type="entry name" value="HIBADH-like_NADP-bd"/>
</dbReference>
<evidence type="ECO:0000256" key="2">
    <source>
        <dbReference type="ARBA" id="ARBA00023027"/>
    </source>
</evidence>
<dbReference type="Proteomes" id="UP000237925">
    <property type="component" value="Chromosome"/>
</dbReference>
<feature type="active site" evidence="3">
    <location>
        <position position="174"/>
    </location>
</feature>
<reference evidence="6 7" key="1">
    <citation type="submission" date="2018-03" db="EMBL/GenBank/DDBJ databases">
        <title>Genome sequencing of Melaminivora sp.</title>
        <authorList>
            <person name="Kim S.-J."/>
            <person name="Heo J."/>
            <person name="Ahn J.-H."/>
            <person name="Kwon S.-W."/>
        </authorList>
    </citation>
    <scope>NUCLEOTIDE SEQUENCE [LARGE SCALE GENOMIC DNA]</scope>
    <source>
        <strain evidence="6 7">SC2-9</strain>
    </source>
</reference>
<evidence type="ECO:0000313" key="7">
    <source>
        <dbReference type="Proteomes" id="UP000237925"/>
    </source>
</evidence>
<dbReference type="PANTHER" id="PTHR43060:SF15">
    <property type="entry name" value="3-HYDROXYISOBUTYRATE DEHYDROGENASE-LIKE 1, MITOCHONDRIAL-RELATED"/>
    <property type="match status" value="1"/>
</dbReference>
<keyword evidence="1" id="KW-0560">Oxidoreductase</keyword>
<accession>A0A2R3QGC5</accession>
<dbReference type="AlphaFoldDB" id="A0A2R3QGC5"/>
<dbReference type="GO" id="GO:0016491">
    <property type="term" value="F:oxidoreductase activity"/>
    <property type="evidence" value="ECO:0007669"/>
    <property type="project" value="UniProtKB-KW"/>
</dbReference>
<dbReference type="GO" id="GO:0050661">
    <property type="term" value="F:NADP binding"/>
    <property type="evidence" value="ECO:0007669"/>
    <property type="project" value="InterPro"/>
</dbReference>
<dbReference type="InterPro" id="IPR008927">
    <property type="entry name" value="6-PGluconate_DH-like_C_sf"/>
</dbReference>
<evidence type="ECO:0000256" key="3">
    <source>
        <dbReference type="PIRSR" id="PIRSR000103-1"/>
    </source>
</evidence>
<dbReference type="PIRSF" id="PIRSF000103">
    <property type="entry name" value="HIBADH"/>
    <property type="match status" value="1"/>
</dbReference>
<dbReference type="InterPro" id="IPR036291">
    <property type="entry name" value="NAD(P)-bd_dom_sf"/>
</dbReference>
<proteinExistence type="predicted"/>
<dbReference type="Gene3D" id="3.40.50.720">
    <property type="entry name" value="NAD(P)-binding Rossmann-like Domain"/>
    <property type="match status" value="1"/>
</dbReference>
<dbReference type="RefSeq" id="WP_106685216.1">
    <property type="nucleotide sequence ID" value="NZ_CP027667.1"/>
</dbReference>
<dbReference type="GO" id="GO:0051287">
    <property type="term" value="F:NAD binding"/>
    <property type="evidence" value="ECO:0007669"/>
    <property type="project" value="InterPro"/>
</dbReference>
<feature type="domain" description="6-phosphogluconate dehydrogenase NADP-binding" evidence="4">
    <location>
        <begin position="5"/>
        <end position="165"/>
    </location>
</feature>
<dbReference type="EMBL" id="CP027667">
    <property type="protein sequence ID" value="AVO50823.1"/>
    <property type="molecule type" value="Genomic_DNA"/>
</dbReference>
<dbReference type="InterPro" id="IPR006115">
    <property type="entry name" value="6PGDH_NADP-bd"/>
</dbReference>
<dbReference type="OrthoDB" id="9786703at2"/>